<reference evidence="1 2" key="1">
    <citation type="submission" date="2020-07" db="EMBL/GenBank/DDBJ databases">
        <title>Stappia sp., F7233, whole genome shotgun sequencing project.</title>
        <authorList>
            <person name="Jiang S."/>
            <person name="Liu Z.W."/>
            <person name="Du Z.J."/>
        </authorList>
    </citation>
    <scope>NUCLEOTIDE SEQUENCE [LARGE SCALE GENOMIC DNA]</scope>
    <source>
        <strain evidence="1 2">F7233</strain>
    </source>
</reference>
<dbReference type="AlphaFoldDB" id="A0A839AIR0"/>
<sequence length="64" mass="6127">MSVSSVAGSLSAASAAQTRSQLSAEFVKQNADQASAIAAVVEQGAANAKAAAPAGLGHSVDVTV</sequence>
<protein>
    <recommendedName>
        <fullName evidence="3">Motility protein</fullName>
    </recommendedName>
</protein>
<proteinExistence type="predicted"/>
<dbReference type="EMBL" id="JACFXV010000064">
    <property type="protein sequence ID" value="MBA5778946.1"/>
    <property type="molecule type" value="Genomic_DNA"/>
</dbReference>
<name>A0A839AIR0_9HYPH</name>
<keyword evidence="2" id="KW-1185">Reference proteome</keyword>
<evidence type="ECO:0000313" key="1">
    <source>
        <dbReference type="EMBL" id="MBA5778946.1"/>
    </source>
</evidence>
<dbReference type="Proteomes" id="UP000541109">
    <property type="component" value="Unassembled WGS sequence"/>
</dbReference>
<gene>
    <name evidence="1" type="ORF">H2509_17600</name>
</gene>
<evidence type="ECO:0008006" key="3">
    <source>
        <dbReference type="Google" id="ProtNLM"/>
    </source>
</evidence>
<dbReference type="RefSeq" id="WP_182167740.1">
    <property type="nucleotide sequence ID" value="NZ_JACFXV010000064.1"/>
</dbReference>
<comment type="caution">
    <text evidence="1">The sequence shown here is derived from an EMBL/GenBank/DDBJ whole genome shotgun (WGS) entry which is preliminary data.</text>
</comment>
<organism evidence="1 2">
    <name type="scientific">Stappia albiluteola</name>
    <dbReference type="NCBI Taxonomy" id="2758565"/>
    <lineage>
        <taxon>Bacteria</taxon>
        <taxon>Pseudomonadati</taxon>
        <taxon>Pseudomonadota</taxon>
        <taxon>Alphaproteobacteria</taxon>
        <taxon>Hyphomicrobiales</taxon>
        <taxon>Stappiaceae</taxon>
        <taxon>Stappia</taxon>
    </lineage>
</organism>
<evidence type="ECO:0000313" key="2">
    <source>
        <dbReference type="Proteomes" id="UP000541109"/>
    </source>
</evidence>
<accession>A0A839AIR0</accession>